<dbReference type="CDD" id="cd17876">
    <property type="entry name" value="SRalpha_C"/>
    <property type="match status" value="1"/>
</dbReference>
<feature type="region of interest" description="Disordered" evidence="8">
    <location>
        <begin position="167"/>
        <end position="279"/>
    </location>
</feature>
<feature type="compositionally biased region" description="Basic and acidic residues" evidence="8">
    <location>
        <begin position="182"/>
        <end position="192"/>
    </location>
</feature>
<proteinExistence type="inferred from homology"/>
<evidence type="ECO:0000256" key="7">
    <source>
        <dbReference type="ARBA" id="ARBA00023170"/>
    </source>
</evidence>
<accession>A0AAX4P3H1</accession>
<dbReference type="SMART" id="SM00382">
    <property type="entry name" value="AAA"/>
    <property type="match status" value="1"/>
</dbReference>
<evidence type="ECO:0000256" key="3">
    <source>
        <dbReference type="ARBA" id="ARBA00022741"/>
    </source>
</evidence>
<keyword evidence="4" id="KW-0256">Endoplasmic reticulum</keyword>
<dbReference type="InterPro" id="IPR003593">
    <property type="entry name" value="AAA+_ATPase"/>
</dbReference>
<dbReference type="Proteomes" id="UP001472866">
    <property type="component" value="Chromosome 03"/>
</dbReference>
<dbReference type="PROSITE" id="PS00300">
    <property type="entry name" value="SRP54"/>
    <property type="match status" value="1"/>
</dbReference>
<keyword evidence="7 10" id="KW-0675">Receptor</keyword>
<keyword evidence="11" id="KW-1185">Reference proteome</keyword>
<evidence type="ECO:0000256" key="1">
    <source>
        <dbReference type="ARBA" id="ARBA00004397"/>
    </source>
</evidence>
<dbReference type="AlphaFoldDB" id="A0AAX4P3H1"/>
<dbReference type="SMART" id="SM00962">
    <property type="entry name" value="SRP54"/>
    <property type="match status" value="1"/>
</dbReference>
<feature type="compositionally biased region" description="Low complexity" evidence="8">
    <location>
        <begin position="203"/>
        <end position="224"/>
    </location>
</feature>
<keyword evidence="6" id="KW-0472">Membrane</keyword>
<dbReference type="FunFam" id="3.40.50.300:FF:000188">
    <property type="entry name" value="signal recognition particle receptor subunit alpha"/>
    <property type="match status" value="1"/>
</dbReference>
<dbReference type="GO" id="GO:0005525">
    <property type="term" value="F:GTP binding"/>
    <property type="evidence" value="ECO:0007669"/>
    <property type="project" value="UniProtKB-KW"/>
</dbReference>
<comment type="subcellular location">
    <subcellularLocation>
        <location evidence="1">Endoplasmic reticulum membrane</location>
        <topology evidence="1">Peripheral membrane protein</topology>
        <orientation evidence="1">Cytoplasmic side</orientation>
    </subcellularLocation>
</comment>
<feature type="compositionally biased region" description="Acidic residues" evidence="8">
    <location>
        <begin position="130"/>
        <end position="147"/>
    </location>
</feature>
<dbReference type="SMART" id="SM00963">
    <property type="entry name" value="SRP54_N"/>
    <property type="match status" value="1"/>
</dbReference>
<keyword evidence="3" id="KW-0547">Nucleotide-binding</keyword>
<feature type="domain" description="SRP54-type proteins GTP-binding" evidence="9">
    <location>
        <begin position="572"/>
        <end position="585"/>
    </location>
</feature>
<organism evidence="10 11">
    <name type="scientific">Chloropicon roscoffensis</name>
    <dbReference type="NCBI Taxonomy" id="1461544"/>
    <lineage>
        <taxon>Eukaryota</taxon>
        <taxon>Viridiplantae</taxon>
        <taxon>Chlorophyta</taxon>
        <taxon>Chloropicophyceae</taxon>
        <taxon>Chloropicales</taxon>
        <taxon>Chloropicaceae</taxon>
        <taxon>Chloropicon</taxon>
    </lineage>
</organism>
<dbReference type="Pfam" id="PF02881">
    <property type="entry name" value="SRP54_N"/>
    <property type="match status" value="1"/>
</dbReference>
<dbReference type="PANTHER" id="PTHR43134">
    <property type="entry name" value="SIGNAL RECOGNITION PARTICLE RECEPTOR SUBUNIT ALPHA"/>
    <property type="match status" value="1"/>
</dbReference>
<gene>
    <name evidence="10" type="ORF">HKI87_03g21790</name>
</gene>
<dbReference type="InterPro" id="IPR000897">
    <property type="entry name" value="SRP54_GTPase_dom"/>
</dbReference>
<dbReference type="GO" id="GO:0005047">
    <property type="term" value="F:signal recognition particle binding"/>
    <property type="evidence" value="ECO:0007669"/>
    <property type="project" value="InterPro"/>
</dbReference>
<dbReference type="GO" id="GO:0003924">
    <property type="term" value="F:GTPase activity"/>
    <property type="evidence" value="ECO:0007669"/>
    <property type="project" value="InterPro"/>
</dbReference>
<name>A0AAX4P3H1_9CHLO</name>
<dbReference type="SUPFAM" id="SSF47364">
    <property type="entry name" value="Domain of the SRP/SRP receptor G-proteins"/>
    <property type="match status" value="1"/>
</dbReference>
<dbReference type="InterPro" id="IPR036225">
    <property type="entry name" value="SRP/SRP_N"/>
</dbReference>
<dbReference type="Pfam" id="PF00448">
    <property type="entry name" value="SRP54"/>
    <property type="match status" value="1"/>
</dbReference>
<evidence type="ECO:0000259" key="9">
    <source>
        <dbReference type="PROSITE" id="PS00300"/>
    </source>
</evidence>
<reference evidence="10 11" key="1">
    <citation type="submission" date="2024-03" db="EMBL/GenBank/DDBJ databases">
        <title>Complete genome sequence of the green alga Chloropicon roscoffensis RCC1871.</title>
        <authorList>
            <person name="Lemieux C."/>
            <person name="Pombert J.-F."/>
            <person name="Otis C."/>
            <person name="Turmel M."/>
        </authorList>
    </citation>
    <scope>NUCLEOTIDE SEQUENCE [LARGE SCALE GENOMIC DNA]</scope>
    <source>
        <strain evidence="10 11">RCC1871</strain>
    </source>
</reference>
<evidence type="ECO:0000256" key="4">
    <source>
        <dbReference type="ARBA" id="ARBA00022824"/>
    </source>
</evidence>
<dbReference type="SUPFAM" id="SSF64356">
    <property type="entry name" value="SNARE-like"/>
    <property type="match status" value="1"/>
</dbReference>
<dbReference type="InterPro" id="IPR011012">
    <property type="entry name" value="Longin-like_dom_sf"/>
</dbReference>
<dbReference type="EMBL" id="CP151503">
    <property type="protein sequence ID" value="WZN60645.1"/>
    <property type="molecule type" value="Genomic_DNA"/>
</dbReference>
<evidence type="ECO:0000313" key="11">
    <source>
        <dbReference type="Proteomes" id="UP001472866"/>
    </source>
</evidence>
<dbReference type="Gene3D" id="3.30.450.60">
    <property type="match status" value="1"/>
</dbReference>
<dbReference type="Gene3D" id="1.20.120.140">
    <property type="entry name" value="Signal recognition particle SRP54, nucleotide-binding domain"/>
    <property type="match status" value="1"/>
</dbReference>
<dbReference type="GO" id="GO:0005785">
    <property type="term" value="C:signal recognition particle receptor complex"/>
    <property type="evidence" value="ECO:0007669"/>
    <property type="project" value="InterPro"/>
</dbReference>
<dbReference type="GO" id="GO:0006886">
    <property type="term" value="P:intracellular protein transport"/>
    <property type="evidence" value="ECO:0007669"/>
    <property type="project" value="InterPro"/>
</dbReference>
<protein>
    <submittedName>
        <fullName evidence="10">Subunit alpha of signal recognition particle receptor</fullName>
    </submittedName>
</protein>
<dbReference type="InterPro" id="IPR007222">
    <property type="entry name" value="Sig_recog_particle_rcpt_asu_N"/>
</dbReference>
<evidence type="ECO:0000256" key="2">
    <source>
        <dbReference type="ARBA" id="ARBA00008531"/>
    </source>
</evidence>
<dbReference type="InterPro" id="IPR027417">
    <property type="entry name" value="P-loop_NTPase"/>
</dbReference>
<evidence type="ECO:0000256" key="6">
    <source>
        <dbReference type="ARBA" id="ARBA00023136"/>
    </source>
</evidence>
<evidence type="ECO:0000313" key="10">
    <source>
        <dbReference type="EMBL" id="WZN60645.1"/>
    </source>
</evidence>
<dbReference type="InterPro" id="IPR042101">
    <property type="entry name" value="SRP54_N_sf"/>
</dbReference>
<dbReference type="PANTHER" id="PTHR43134:SF1">
    <property type="entry name" value="SIGNAL RECOGNITION PARTICLE RECEPTOR SUBUNIT ALPHA"/>
    <property type="match status" value="1"/>
</dbReference>
<dbReference type="GO" id="GO:0006614">
    <property type="term" value="P:SRP-dependent cotranslational protein targeting to membrane"/>
    <property type="evidence" value="ECO:0007669"/>
    <property type="project" value="InterPro"/>
</dbReference>
<dbReference type="CDD" id="cd14826">
    <property type="entry name" value="SR_alpha_SRX"/>
    <property type="match status" value="1"/>
</dbReference>
<evidence type="ECO:0000256" key="5">
    <source>
        <dbReference type="ARBA" id="ARBA00023134"/>
    </source>
</evidence>
<dbReference type="Gene3D" id="3.40.50.300">
    <property type="entry name" value="P-loop containing nucleotide triphosphate hydrolases"/>
    <property type="match status" value="1"/>
</dbReference>
<evidence type="ECO:0000256" key="8">
    <source>
        <dbReference type="SAM" id="MobiDB-lite"/>
    </source>
</evidence>
<dbReference type="InterPro" id="IPR013822">
    <property type="entry name" value="Signal_recog_particl_SRP54_hlx"/>
</dbReference>
<sequence length="599" mass="65122">MLDYFTIFTLGGDVLWSYEWNALIDSPINAFVEQCLIEQSHGTRKKFTYKSYTMKWEQNNELGLVFVAVHRSMLTVPYVENLLRLVRNRFEYVFRDAQADYGEFSETFQEVLARCEAEQATTTRGGSDGSETDESGGDGDGEDDDSASFDIEKDAVMVERPVEDALEGLSVGNGDQADAESPEVKKGFDTGKLKALRKKRAGKASSASAAATKKPSGSGSSAPKQKGRRKWGLLGEPETEQQLDFTDGGDAGRGGPAAPVERATGRSLMDDDDNDDGGAVAAAAETGWLGGMMKTLNKKINVSGQAVLEESDVRPILEALKEKLVSKNVAEEVAQKVVDVVESNVVGSRLESFTRVATAVTRALEDALTKILSPGRNINILQEVEACRRDGEPYSIVFIGCNGVGKSTNLAKVAFWLMQHGMKVMIAACDTFRSGAVEQLRTHTQRLGVELFERGYEKDPAAVAREALKKAKEEGCDVVLVDTAGRMQDNEPLMRALSKLINTNSPNLTLFVGEALVGNEAVDQLTKFNSRLIELSPVGQTHKIDGILLTKWDAVEEKVGAALSMVYISGAPVVFIGVGQQYGDLRRLNVKQIVSVLLK</sequence>
<feature type="region of interest" description="Disordered" evidence="8">
    <location>
        <begin position="119"/>
        <end position="147"/>
    </location>
</feature>
<dbReference type="Pfam" id="PF04086">
    <property type="entry name" value="SRP-alpha_N"/>
    <property type="match status" value="1"/>
</dbReference>
<dbReference type="SUPFAM" id="SSF52540">
    <property type="entry name" value="P-loop containing nucleoside triphosphate hydrolases"/>
    <property type="match status" value="1"/>
</dbReference>
<keyword evidence="5" id="KW-0342">GTP-binding</keyword>
<comment type="similarity">
    <text evidence="2">Belongs to the GTP-binding SRP family.</text>
</comment>